<dbReference type="RefSeq" id="WP_394299958.1">
    <property type="nucleotide sequence ID" value="NZ_JBHMQT010000006.1"/>
</dbReference>
<evidence type="ECO:0000256" key="1">
    <source>
        <dbReference type="ARBA" id="ARBA00022603"/>
    </source>
</evidence>
<keyword evidence="6" id="KW-1185">Reference proteome</keyword>
<feature type="domain" description="Protein arginine N-methyltransferase" evidence="4">
    <location>
        <begin position="190"/>
        <end position="304"/>
    </location>
</feature>
<keyword evidence="5" id="KW-0689">Ribosomal protein</keyword>
<proteinExistence type="predicted"/>
<dbReference type="GO" id="GO:0005840">
    <property type="term" value="C:ribosome"/>
    <property type="evidence" value="ECO:0007669"/>
    <property type="project" value="UniProtKB-KW"/>
</dbReference>
<dbReference type="InterPro" id="IPR055135">
    <property type="entry name" value="PRMT_dom"/>
</dbReference>
<organism evidence="5 6">
    <name type="scientific">Sphaerimonospora cavernae</name>
    <dbReference type="NCBI Taxonomy" id="1740611"/>
    <lineage>
        <taxon>Bacteria</taxon>
        <taxon>Bacillati</taxon>
        <taxon>Actinomycetota</taxon>
        <taxon>Actinomycetes</taxon>
        <taxon>Streptosporangiales</taxon>
        <taxon>Streptosporangiaceae</taxon>
        <taxon>Sphaerimonospora</taxon>
    </lineage>
</organism>
<keyword evidence="3" id="KW-0949">S-adenosyl-L-methionine</keyword>
<dbReference type="PANTHER" id="PTHR11006:SF60">
    <property type="entry name" value="PROTEIN ARGININE N-METHYLTRANSFERASE 9"/>
    <property type="match status" value="1"/>
</dbReference>
<dbReference type="Pfam" id="PF22528">
    <property type="entry name" value="PRMT_C"/>
    <property type="match status" value="1"/>
</dbReference>
<dbReference type="InterPro" id="IPR025799">
    <property type="entry name" value="Arg_MeTrfase"/>
</dbReference>
<dbReference type="InterPro" id="IPR029063">
    <property type="entry name" value="SAM-dependent_MTases_sf"/>
</dbReference>
<dbReference type="CDD" id="cd02440">
    <property type="entry name" value="AdoMet_MTases"/>
    <property type="match status" value="1"/>
</dbReference>
<dbReference type="GO" id="GO:0008168">
    <property type="term" value="F:methyltransferase activity"/>
    <property type="evidence" value="ECO:0007669"/>
    <property type="project" value="UniProtKB-KW"/>
</dbReference>
<keyword evidence="5" id="KW-0687">Ribonucleoprotein</keyword>
<keyword evidence="1 5" id="KW-0489">Methyltransferase</keyword>
<evidence type="ECO:0000256" key="2">
    <source>
        <dbReference type="ARBA" id="ARBA00022679"/>
    </source>
</evidence>
<gene>
    <name evidence="5" type="ORF">ACFHYQ_05430</name>
</gene>
<keyword evidence="2" id="KW-0808">Transferase</keyword>
<accession>A0ABV6U139</accession>
<dbReference type="EMBL" id="JBHMQT010000006">
    <property type="protein sequence ID" value="MFC0861734.1"/>
    <property type="molecule type" value="Genomic_DNA"/>
</dbReference>
<sequence length="314" mass="33187">MSAAINETIAAVVESSTLAPQMIGNLARGLVPRWHFAMLNDIERNEALATAVERQVKPGDYVLDIGAGTGLLAMLAAKAGAAKVITCEANPLLAEIASQVVASHGLSDTITVIPKMSSQLEVGQELNRPVDVIISEIVDCGLIGEGILPTMRHAREHLLAPGGRLMPPSARIYGSLLQSNVIAGLNRVSNAVGFDIGPINLVATAGHHPVRLHTWPHAMLSETVELVSFDFVDGPLDDGSANVALPVTADGTAHAIVAWFEMDLGAGVMLRNSPDNVSSHWMQALIPFDVPVVVNAGEVFECDLQWQGGRLSIV</sequence>
<dbReference type="GO" id="GO:0032259">
    <property type="term" value="P:methylation"/>
    <property type="evidence" value="ECO:0007669"/>
    <property type="project" value="UniProtKB-KW"/>
</dbReference>
<protein>
    <submittedName>
        <fullName evidence="5">50S ribosomal protein L11 methyltransferase</fullName>
    </submittedName>
</protein>
<dbReference type="PROSITE" id="PS51678">
    <property type="entry name" value="SAM_MT_PRMT"/>
    <property type="match status" value="1"/>
</dbReference>
<comment type="caution">
    <text evidence="5">The sequence shown here is derived from an EMBL/GenBank/DDBJ whole genome shotgun (WGS) entry which is preliminary data.</text>
</comment>
<dbReference type="Proteomes" id="UP001589870">
    <property type="component" value="Unassembled WGS sequence"/>
</dbReference>
<dbReference type="Gene3D" id="3.40.50.150">
    <property type="entry name" value="Vaccinia Virus protein VP39"/>
    <property type="match status" value="1"/>
</dbReference>
<dbReference type="SUPFAM" id="SSF53335">
    <property type="entry name" value="S-adenosyl-L-methionine-dependent methyltransferases"/>
    <property type="match status" value="1"/>
</dbReference>
<reference evidence="5 6" key="1">
    <citation type="submission" date="2024-09" db="EMBL/GenBank/DDBJ databases">
        <authorList>
            <person name="Sun Q."/>
            <person name="Mori K."/>
        </authorList>
    </citation>
    <scope>NUCLEOTIDE SEQUENCE [LARGE SCALE GENOMIC DNA]</scope>
    <source>
        <strain evidence="5 6">TBRC 1851</strain>
    </source>
</reference>
<evidence type="ECO:0000313" key="6">
    <source>
        <dbReference type="Proteomes" id="UP001589870"/>
    </source>
</evidence>
<dbReference type="PANTHER" id="PTHR11006">
    <property type="entry name" value="PROTEIN ARGININE N-METHYLTRANSFERASE"/>
    <property type="match status" value="1"/>
</dbReference>
<evidence type="ECO:0000259" key="4">
    <source>
        <dbReference type="Pfam" id="PF22528"/>
    </source>
</evidence>
<evidence type="ECO:0000256" key="3">
    <source>
        <dbReference type="ARBA" id="ARBA00022691"/>
    </source>
</evidence>
<dbReference type="Gene3D" id="2.70.160.11">
    <property type="entry name" value="Hnrnp arginine n-methyltransferase1"/>
    <property type="match status" value="1"/>
</dbReference>
<evidence type="ECO:0000313" key="5">
    <source>
        <dbReference type="EMBL" id="MFC0861734.1"/>
    </source>
</evidence>
<name>A0ABV6U139_9ACTN</name>
<dbReference type="Pfam" id="PF06325">
    <property type="entry name" value="PrmA"/>
    <property type="match status" value="1"/>
</dbReference>